<dbReference type="Proteomes" id="UP000008076">
    <property type="component" value="Unassembled WGS sequence"/>
</dbReference>
<dbReference type="AlphaFoldDB" id="B0EQS1"/>
<organism evidence="2">
    <name type="scientific">Entamoeba dispar (strain ATCC PRA-260 / SAW760)</name>
    <dbReference type="NCBI Taxonomy" id="370354"/>
    <lineage>
        <taxon>Eukaryota</taxon>
        <taxon>Amoebozoa</taxon>
        <taxon>Evosea</taxon>
        <taxon>Archamoebae</taxon>
        <taxon>Mastigamoebida</taxon>
        <taxon>Entamoebidae</taxon>
        <taxon>Entamoeba</taxon>
    </lineage>
</organism>
<accession>B0EQS1</accession>
<dbReference type="RefSeq" id="XP_001740456.1">
    <property type="nucleotide sequence ID" value="XM_001740404.1"/>
</dbReference>
<evidence type="ECO:0000313" key="2">
    <source>
        <dbReference type="Proteomes" id="UP000008076"/>
    </source>
</evidence>
<dbReference type="KEGG" id="edi:EDI_196490"/>
<protein>
    <submittedName>
        <fullName evidence="1">Uncharacterized protein</fullName>
    </submittedName>
</protein>
<dbReference type="OMA" id="IMITPKY"/>
<gene>
    <name evidence="1" type="ORF">EDI_196490</name>
</gene>
<sequence length="150" mass="18320">MIINIKRIIYNNKINKRIIGKRRIGYNSIMITPKYFNEIKDFINLENGIKRFQRNMERFHFNPIPLNEYSRKLFTNIETFHIYNKDDEIFNDGKLFKEIIWYKVDYSTYLKEKEAGNIYKNIEYTKYDSYKYGNTIPTEVKLLGYGYFNN</sequence>
<dbReference type="VEuPathDB" id="AmoebaDB:EDI_196490"/>
<reference evidence="2" key="1">
    <citation type="submission" date="2007-12" db="EMBL/GenBank/DDBJ databases">
        <title>Annotation of Entamoeba dispar SAW760.</title>
        <authorList>
            <person name="Lorenzi H."/>
            <person name="Inman J."/>
            <person name="Schobel S."/>
            <person name="Amedeo P."/>
            <person name="Caler E."/>
        </authorList>
    </citation>
    <scope>NUCLEOTIDE SEQUENCE [LARGE SCALE GENOMIC DNA]</scope>
    <source>
        <strain evidence="2">ATCC PRA-260 / SAW760</strain>
    </source>
</reference>
<name>B0EQS1_ENTDS</name>
<keyword evidence="2" id="KW-1185">Reference proteome</keyword>
<proteinExistence type="predicted"/>
<dbReference type="EMBL" id="DS550409">
    <property type="protein sequence ID" value="EDR23117.1"/>
    <property type="molecule type" value="Genomic_DNA"/>
</dbReference>
<evidence type="ECO:0000313" key="1">
    <source>
        <dbReference type="EMBL" id="EDR23117.1"/>
    </source>
</evidence>
<dbReference type="GeneID" id="5885640"/>